<feature type="transmembrane region" description="Helical" evidence="8">
    <location>
        <begin position="314"/>
        <end position="337"/>
    </location>
</feature>
<keyword evidence="10" id="KW-1185">Reference proteome</keyword>
<sequence length="523" mass="56568">MGLSTREKLVPGGVSPHRILSMFLEFDPMMWGTVGSLMVFLGTWQSNSPFVSKIPGSWFIGVSNSPSQGNAILELVARWLVYLGMAIGLYVWSKTVFDIYNGKCFGSTYLWTMFALWITPLMLSGPLLSRDVYSYAAQAEMVRVGISPYLQGPIALGHSPFLPTVDPLWMRAPAPYGPVFLYVGDLFVHLAGNSPLGTVVLLRVAALAGVILTGIYAPRIASINGYSKDAAFVLSALNPIFLYDLASAGHNDAWMVGLMVFGVYLAYTGRFVWASVVVTLAGLVKAPAFAALVFIGVLWGGFGSLRRKIRYGSYALLIGAITTVVLGVATGLGVGWIRSLSTPGASISPADPVTAAATLIHEVGSLVGVPVSTYLYLSAMRLLALFLSGVIALYLLLLSNEKNWLRNLGLSLLVVVLLGPVIWPWYLSWAIALLACSVGRYGGTAVVGSSILAFPLSMPGGQSFVALVTYLLLAVVLIVFVLYRKQSLPYQMRLVIDEYLIRAKWFFESEFKSRGTQVDSRPS</sequence>
<evidence type="ECO:0000256" key="4">
    <source>
        <dbReference type="ARBA" id="ARBA00022692"/>
    </source>
</evidence>
<protein>
    <submittedName>
        <fullName evidence="9">Alpha-1,6-mannosyltransferase</fullName>
    </submittedName>
</protein>
<dbReference type="EMBL" id="FQUL01000003">
    <property type="protein sequence ID" value="SHE34596.1"/>
    <property type="molecule type" value="Genomic_DNA"/>
</dbReference>
<dbReference type="OrthoDB" id="5242303at2"/>
<evidence type="ECO:0000256" key="1">
    <source>
        <dbReference type="ARBA" id="ARBA00004141"/>
    </source>
</evidence>
<keyword evidence="6 8" id="KW-0472">Membrane</keyword>
<proteinExistence type="inferred from homology"/>
<dbReference type="InterPro" id="IPR049829">
    <property type="entry name" value="MptA/B-like"/>
</dbReference>
<reference evidence="10" key="1">
    <citation type="submission" date="2016-11" db="EMBL/GenBank/DDBJ databases">
        <authorList>
            <person name="Varghese N."/>
            <person name="Submissions S."/>
        </authorList>
    </citation>
    <scope>NUCLEOTIDE SEQUENCE [LARGE SCALE GENOMIC DNA]</scope>
    <source>
        <strain evidence="10">DSM 19514</strain>
    </source>
</reference>
<dbReference type="GO" id="GO:0016757">
    <property type="term" value="F:glycosyltransferase activity"/>
    <property type="evidence" value="ECO:0007669"/>
    <property type="project" value="UniProtKB-KW"/>
</dbReference>
<dbReference type="Pfam" id="PF26314">
    <property type="entry name" value="MptA_B_family"/>
    <property type="match status" value="1"/>
</dbReference>
<evidence type="ECO:0000256" key="3">
    <source>
        <dbReference type="ARBA" id="ARBA00022679"/>
    </source>
</evidence>
<dbReference type="Proteomes" id="UP000184295">
    <property type="component" value="Unassembled WGS sequence"/>
</dbReference>
<feature type="transmembrane region" description="Helical" evidence="8">
    <location>
        <begin position="374"/>
        <end position="396"/>
    </location>
</feature>
<feature type="transmembrane region" description="Helical" evidence="8">
    <location>
        <begin position="408"/>
        <end position="426"/>
    </location>
</feature>
<feature type="transmembrane region" description="Helical" evidence="8">
    <location>
        <begin position="104"/>
        <end position="123"/>
    </location>
</feature>
<feature type="transmembrane region" description="Helical" evidence="8">
    <location>
        <begin position="200"/>
        <end position="218"/>
    </location>
</feature>
<comment type="subcellular location">
    <subcellularLocation>
        <location evidence="1">Membrane</location>
        <topology evidence="1">Multi-pass membrane protein</topology>
    </subcellularLocation>
</comment>
<keyword evidence="5 8" id="KW-1133">Transmembrane helix</keyword>
<gene>
    <name evidence="9" type="ORF">SAMN02745225_00340</name>
</gene>
<feature type="transmembrane region" description="Helical" evidence="8">
    <location>
        <begin position="71"/>
        <end position="92"/>
    </location>
</feature>
<keyword evidence="2 9" id="KW-0328">Glycosyltransferase</keyword>
<feature type="transmembrane region" description="Helical" evidence="8">
    <location>
        <begin position="253"/>
        <end position="273"/>
    </location>
</feature>
<comment type="similarity">
    <text evidence="7">Belongs to the MptA/B family.</text>
</comment>
<evidence type="ECO:0000256" key="6">
    <source>
        <dbReference type="ARBA" id="ARBA00023136"/>
    </source>
</evidence>
<feature type="transmembrane region" description="Helical" evidence="8">
    <location>
        <begin position="464"/>
        <end position="483"/>
    </location>
</feature>
<dbReference type="NCBIfam" id="NF038066">
    <property type="entry name" value="MptB"/>
    <property type="match status" value="1"/>
</dbReference>
<evidence type="ECO:0000313" key="9">
    <source>
        <dbReference type="EMBL" id="SHE34596.1"/>
    </source>
</evidence>
<evidence type="ECO:0000256" key="8">
    <source>
        <dbReference type="SAM" id="Phobius"/>
    </source>
</evidence>
<accession>A0A1M4SQW8</accession>
<evidence type="ECO:0000256" key="5">
    <source>
        <dbReference type="ARBA" id="ARBA00022989"/>
    </source>
</evidence>
<dbReference type="AlphaFoldDB" id="A0A1M4SQW8"/>
<name>A0A1M4SQW8_9ACTN</name>
<evidence type="ECO:0000313" key="10">
    <source>
        <dbReference type="Proteomes" id="UP000184295"/>
    </source>
</evidence>
<dbReference type="GO" id="GO:0016020">
    <property type="term" value="C:membrane"/>
    <property type="evidence" value="ECO:0007669"/>
    <property type="project" value="UniProtKB-SubCell"/>
</dbReference>
<evidence type="ECO:0000256" key="2">
    <source>
        <dbReference type="ARBA" id="ARBA00022676"/>
    </source>
</evidence>
<keyword evidence="3 9" id="KW-0808">Transferase</keyword>
<dbReference type="STRING" id="1121881.SAMN02745225_00340"/>
<evidence type="ECO:0000256" key="7">
    <source>
        <dbReference type="ARBA" id="ARBA00043987"/>
    </source>
</evidence>
<dbReference type="RefSeq" id="WP_072788092.1">
    <property type="nucleotide sequence ID" value="NZ_FQUL01000003.1"/>
</dbReference>
<organism evidence="9 10">
    <name type="scientific">Ferrithrix thermotolerans DSM 19514</name>
    <dbReference type="NCBI Taxonomy" id="1121881"/>
    <lineage>
        <taxon>Bacteria</taxon>
        <taxon>Bacillati</taxon>
        <taxon>Actinomycetota</taxon>
        <taxon>Acidimicrobiia</taxon>
        <taxon>Acidimicrobiales</taxon>
        <taxon>Acidimicrobiaceae</taxon>
        <taxon>Ferrithrix</taxon>
    </lineage>
</organism>
<feature type="transmembrane region" description="Helical" evidence="8">
    <location>
        <begin position="28"/>
        <end position="45"/>
    </location>
</feature>
<feature type="transmembrane region" description="Helical" evidence="8">
    <location>
        <begin position="279"/>
        <end position="302"/>
    </location>
</feature>
<keyword evidence="4 8" id="KW-0812">Transmembrane</keyword>